<evidence type="ECO:0000313" key="2">
    <source>
        <dbReference type="EMBL" id="THD84517.1"/>
    </source>
</evidence>
<name>A0A4S3MQ61_9RHOB</name>
<feature type="domain" description="DUF3131" evidence="1">
    <location>
        <begin position="445"/>
        <end position="806"/>
    </location>
</feature>
<dbReference type="RefSeq" id="WP_136392898.1">
    <property type="nucleotide sequence ID" value="NZ_SSND01000001.1"/>
</dbReference>
<proteinExistence type="predicted"/>
<evidence type="ECO:0000313" key="3">
    <source>
        <dbReference type="Proteomes" id="UP000309450"/>
    </source>
</evidence>
<accession>A0A4S3MQ61</accession>
<sequence length="811" mass="85858">MGSLLPAGALGQTTLTAMFLDIGPVPPDADVARLTEALTPLVQARIPFGLSFDPGVLPPEGPLTDFLRRLFGEYPGLAEPLIVIDGLVESKPYFQMRRAGTARQMAQAVLGPDLWPVTLVSASAADQEPGMVDVDAARLAGFRAGLVASDAEGAAAPDYSGDRVSCLVGSITPDLTMADPLEGFEDWLEDGPAVRLSLPWSELAAVPTDTLRERIGTMAARITGAIEDLLVFANLPRDVILWAAPGNRRRLSLALIAPPAGAPAALADAFAATATALEGEGLPFGRFAGDDAGVAGWAVRQADAALPGPDALARDGIRGMIDLGAPGAGNLLDQDGAILFRDVVILPAENAVAERIERLSPMRDVLLVAPPEAYATWAGQQAIVAALKTATEEGGAVVAAPADHLAALMPQDPVYARFLASRTALAAPVLAPAAPADDRTQLIADARRAWSYVTETTEPATGLCPSTRLFGPDYSMSYRVLTMWDLASLIFATIAAREIHLIDEPEFLSRATALVAALPVAMINGHPLPPAEIATNRLATLSADFNACDTGRLMSALSALGRHPALTAQVADRVGRWDLAAMIRNGELESVTAGRRAPPSLSQCTPYTARALGAWGLAASTRYPDLDADSWADRDMALFYHIARIGPLGAEPLLMEAVEFGADGPGDRLARLLWEAQRQTHAETGQIVCASEGPMDRAPWFSYQGLDLNNPDRPWTVVAIDRDPVYASTTFQNEARMISSKAAYLWLATRPESLSQAMVDLVRRKAALPVGGFASGIYSRSGKPTEGYTDINTNGVILQAIAYILRGRKPA</sequence>
<dbReference type="OrthoDB" id="7840036at2"/>
<reference evidence="2 3" key="1">
    <citation type="submission" date="2019-04" db="EMBL/GenBank/DDBJ databases">
        <title>Draft genome sequence of Gemmobacter aestuarii sp. nov.</title>
        <authorList>
            <person name="Hameed A."/>
            <person name="Lin S.-Y."/>
            <person name="Shahina M."/>
            <person name="Lai W.-A."/>
            <person name="Young C.-C."/>
        </authorList>
    </citation>
    <scope>NUCLEOTIDE SEQUENCE [LARGE SCALE GENOMIC DNA]</scope>
    <source>
        <strain evidence="2 3">CC-PW-75</strain>
    </source>
</reference>
<dbReference type="AlphaFoldDB" id="A0A4S3MQ61"/>
<comment type="caution">
    <text evidence="2">The sequence shown here is derived from an EMBL/GenBank/DDBJ whole genome shotgun (WGS) entry which is preliminary data.</text>
</comment>
<gene>
    <name evidence="2" type="ORF">E7811_01870</name>
</gene>
<keyword evidence="3" id="KW-1185">Reference proteome</keyword>
<dbReference type="EMBL" id="SSND01000001">
    <property type="protein sequence ID" value="THD84517.1"/>
    <property type="molecule type" value="Genomic_DNA"/>
</dbReference>
<dbReference type="Pfam" id="PF11329">
    <property type="entry name" value="DUF3131"/>
    <property type="match status" value="1"/>
</dbReference>
<dbReference type="InterPro" id="IPR021478">
    <property type="entry name" value="DUF3131"/>
</dbReference>
<protein>
    <submittedName>
        <fullName evidence="2">DUF3131 domain-containing protein</fullName>
    </submittedName>
</protein>
<dbReference type="Gene3D" id="1.50.10.140">
    <property type="match status" value="1"/>
</dbReference>
<evidence type="ECO:0000259" key="1">
    <source>
        <dbReference type="Pfam" id="PF11329"/>
    </source>
</evidence>
<dbReference type="Proteomes" id="UP000309450">
    <property type="component" value="Unassembled WGS sequence"/>
</dbReference>
<organism evidence="2 3">
    <name type="scientific">Aliigemmobacter aestuarii</name>
    <dbReference type="NCBI Taxonomy" id="1445661"/>
    <lineage>
        <taxon>Bacteria</taxon>
        <taxon>Pseudomonadati</taxon>
        <taxon>Pseudomonadota</taxon>
        <taxon>Alphaproteobacteria</taxon>
        <taxon>Rhodobacterales</taxon>
        <taxon>Paracoccaceae</taxon>
        <taxon>Aliigemmobacter</taxon>
    </lineage>
</organism>